<evidence type="ECO:0000256" key="2">
    <source>
        <dbReference type="SAM" id="Phobius"/>
    </source>
</evidence>
<sequence length="602" mass="62092">MLYVCSCGHTAATATAFYKHLAASKESGAGHQLMHARFSDKPSKSGARADDVAQMPSSRQASGTAAWVDEYLMVDQRDDTAAQGPHGHLPVSSAPPAPALRHPPQQPPSGSGLEDVPLRELQGVSQSWRSMGRSRSGAIGRPPLPAARVNSAPAAARAGAGADAAEPPEPALESDEVELVEHIRDSRPSNSGASRGGAGTGTGGTAAQAALRVSGSVVNAMVVGLSPWRWFGNGSGGGVGGGPADGLVPEHFNGGAPYAGGLAAQADPLGAPPAAGEVTGEVGPRLGCLLQEHVPDSPAASLDAAHAVRDVLIWRNPWRTSRVFGAGLYAAVCARQLAKGHELLQPSTAIFALCFTLLLRNVVRQAAATYRRNLHHHQQQEQQQGQEGQREGQRESQGGQAVAMAVAAVRAAAGEAEACSSPSQLALDAAEVERRQAALQLQQRVETVLQGVALGAARYGAALLVLGVGLLSGRRAITSALVAALLWLGMVIGELRLISQPTFWLLCYVAAFTVPAAYYRCRPAMDAGVETALRFVARVLLSGSRASLAAAGGVAAVLLAALPLNFVLRASLAAAASFAVLLWQSELGAHARAHARAPPPPP</sequence>
<dbReference type="AlphaFoldDB" id="A0A9W6F5H8"/>
<feature type="compositionally biased region" description="Low complexity" evidence="1">
    <location>
        <begin position="146"/>
        <end position="165"/>
    </location>
</feature>
<feature type="transmembrane region" description="Helical" evidence="2">
    <location>
        <begin position="539"/>
        <end position="560"/>
    </location>
</feature>
<keyword evidence="4" id="KW-1185">Reference proteome</keyword>
<evidence type="ECO:0000256" key="1">
    <source>
        <dbReference type="SAM" id="MobiDB-lite"/>
    </source>
</evidence>
<dbReference type="OrthoDB" id="548532at2759"/>
<feature type="region of interest" description="Disordered" evidence="1">
    <location>
        <begin position="80"/>
        <end position="205"/>
    </location>
</feature>
<evidence type="ECO:0008006" key="5">
    <source>
        <dbReference type="Google" id="ProtNLM"/>
    </source>
</evidence>
<keyword evidence="2" id="KW-0472">Membrane</keyword>
<gene>
    <name evidence="3" type="primary">PLEST009275</name>
    <name evidence="3" type="ORF">PLESTB_001205900</name>
</gene>
<keyword evidence="2" id="KW-1133">Transmembrane helix</keyword>
<comment type="caution">
    <text evidence="3">The sequence shown here is derived from an EMBL/GenBank/DDBJ whole genome shotgun (WGS) entry which is preliminary data.</text>
</comment>
<proteinExistence type="predicted"/>
<feature type="region of interest" description="Disordered" evidence="1">
    <location>
        <begin position="373"/>
        <end position="396"/>
    </location>
</feature>
<keyword evidence="2" id="KW-0812">Transmembrane</keyword>
<evidence type="ECO:0000313" key="3">
    <source>
        <dbReference type="EMBL" id="GLC57268.1"/>
    </source>
</evidence>
<organism evidence="3 4">
    <name type="scientific">Pleodorina starrii</name>
    <dbReference type="NCBI Taxonomy" id="330485"/>
    <lineage>
        <taxon>Eukaryota</taxon>
        <taxon>Viridiplantae</taxon>
        <taxon>Chlorophyta</taxon>
        <taxon>core chlorophytes</taxon>
        <taxon>Chlorophyceae</taxon>
        <taxon>CS clade</taxon>
        <taxon>Chlamydomonadales</taxon>
        <taxon>Volvocaceae</taxon>
        <taxon>Pleodorina</taxon>
    </lineage>
</organism>
<reference evidence="3 4" key="1">
    <citation type="journal article" date="2023" name="Commun. Biol.">
        <title>Reorganization of the ancestral sex-determining regions during the evolution of trioecy in Pleodorina starrii.</title>
        <authorList>
            <person name="Takahashi K."/>
            <person name="Suzuki S."/>
            <person name="Kawai-Toyooka H."/>
            <person name="Yamamoto K."/>
            <person name="Hamaji T."/>
            <person name="Ootsuki R."/>
            <person name="Yamaguchi H."/>
            <person name="Kawachi M."/>
            <person name="Higashiyama T."/>
            <person name="Nozaki H."/>
        </authorList>
    </citation>
    <scope>NUCLEOTIDE SEQUENCE [LARGE SCALE GENOMIC DNA]</scope>
    <source>
        <strain evidence="3 4">NIES-4479</strain>
    </source>
</reference>
<feature type="transmembrane region" description="Helical" evidence="2">
    <location>
        <begin position="566"/>
        <end position="583"/>
    </location>
</feature>
<feature type="compositionally biased region" description="Basic and acidic residues" evidence="1">
    <location>
        <begin position="37"/>
        <end position="51"/>
    </location>
</feature>
<name>A0A9W6F5H8_9CHLO</name>
<dbReference type="EMBL" id="BRXU01000018">
    <property type="protein sequence ID" value="GLC57268.1"/>
    <property type="molecule type" value="Genomic_DNA"/>
</dbReference>
<accession>A0A9W6F5H8</accession>
<feature type="transmembrane region" description="Helical" evidence="2">
    <location>
        <begin position="476"/>
        <end position="495"/>
    </location>
</feature>
<feature type="compositionally biased region" description="Gly residues" evidence="1">
    <location>
        <begin position="194"/>
        <end position="204"/>
    </location>
</feature>
<evidence type="ECO:0000313" key="4">
    <source>
        <dbReference type="Proteomes" id="UP001165080"/>
    </source>
</evidence>
<protein>
    <recommendedName>
        <fullName evidence="5">Reticulon-like protein</fullName>
    </recommendedName>
</protein>
<feature type="region of interest" description="Disordered" evidence="1">
    <location>
        <begin position="37"/>
        <end position="61"/>
    </location>
</feature>
<feature type="transmembrane region" description="Helical" evidence="2">
    <location>
        <begin position="501"/>
        <end position="519"/>
    </location>
</feature>
<dbReference type="Proteomes" id="UP001165080">
    <property type="component" value="Unassembled WGS sequence"/>
</dbReference>